<sequence>MAGQHNGGRRRARPKLSATYISKWLRVLSNIFAGVLILGTGVLVLLLLYQGMFYSQWIRPMALDKWNPMFKSCRLDALGFVPGTCDDEEVQSTGDVAWASIGAQLAMDLLRNESDGQVFVTTCLIGGYENAAWATVMFVVGGDIFPDCHPVGEQAILGMAALETIGNDDFPFGAYLLSTFSDARPFVGVTIPTADGPVNVAQSTIKTIVTTDGSKHSTPWDTHNYVASVNSLNRLFFMRLWVVAHFFNISNNVKSLDGYSFANATGIPVAFGWDNSHHVDHYLLLLAFQSLVCFVSLGLLSNDGVITLEGLSGLLKNKPVLTYDILASLERRK</sequence>
<name>A0A3R6Y743_9STRA</name>
<dbReference type="VEuPathDB" id="FungiDB:H310_12377"/>
<keyword evidence="1" id="KW-0812">Transmembrane</keyword>
<reference evidence="2 3" key="1">
    <citation type="submission" date="2018-08" db="EMBL/GenBank/DDBJ databases">
        <title>Aphanomyces genome sequencing and annotation.</title>
        <authorList>
            <person name="Minardi D."/>
            <person name="Oidtmann B."/>
            <person name="Van Der Giezen M."/>
            <person name="Studholme D.J."/>
        </authorList>
    </citation>
    <scope>NUCLEOTIDE SEQUENCE [LARGE SCALE GENOMIC DNA]</scope>
    <source>
        <strain evidence="2 3">NJM0002</strain>
    </source>
</reference>
<dbReference type="AlphaFoldDB" id="A0A3R6Y743"/>
<accession>A0A3R6Y743</accession>
<feature type="non-terminal residue" evidence="2">
    <location>
        <position position="333"/>
    </location>
</feature>
<keyword evidence="1" id="KW-0472">Membrane</keyword>
<evidence type="ECO:0000256" key="1">
    <source>
        <dbReference type="SAM" id="Phobius"/>
    </source>
</evidence>
<feature type="transmembrane region" description="Helical" evidence="1">
    <location>
        <begin position="27"/>
        <end position="49"/>
    </location>
</feature>
<evidence type="ECO:0000313" key="2">
    <source>
        <dbReference type="EMBL" id="RHY28482.1"/>
    </source>
</evidence>
<gene>
    <name evidence="2" type="ORF">DYB32_005950</name>
</gene>
<organism evidence="2 3">
    <name type="scientific">Aphanomyces invadans</name>
    <dbReference type="NCBI Taxonomy" id="157072"/>
    <lineage>
        <taxon>Eukaryota</taxon>
        <taxon>Sar</taxon>
        <taxon>Stramenopiles</taxon>
        <taxon>Oomycota</taxon>
        <taxon>Saprolegniomycetes</taxon>
        <taxon>Saprolegniales</taxon>
        <taxon>Verrucalvaceae</taxon>
        <taxon>Aphanomyces</taxon>
    </lineage>
</organism>
<comment type="caution">
    <text evidence="2">The sequence shown here is derived from an EMBL/GenBank/DDBJ whole genome shotgun (WGS) entry which is preliminary data.</text>
</comment>
<protein>
    <submittedName>
        <fullName evidence="2">Uncharacterized protein</fullName>
    </submittedName>
</protein>
<proteinExistence type="predicted"/>
<dbReference type="EMBL" id="QUSY01000577">
    <property type="protein sequence ID" value="RHY28482.1"/>
    <property type="molecule type" value="Genomic_DNA"/>
</dbReference>
<dbReference type="Proteomes" id="UP000285060">
    <property type="component" value="Unassembled WGS sequence"/>
</dbReference>
<keyword evidence="3" id="KW-1185">Reference proteome</keyword>
<keyword evidence="1" id="KW-1133">Transmembrane helix</keyword>
<evidence type="ECO:0000313" key="3">
    <source>
        <dbReference type="Proteomes" id="UP000285060"/>
    </source>
</evidence>